<sequence length="17" mass="2006">MHSSKNLNYMNSQFPHA</sequence>
<name>A0A0A9BT15_ARUDO</name>
<evidence type="ECO:0000313" key="1">
    <source>
        <dbReference type="EMBL" id="JAD62417.1"/>
    </source>
</evidence>
<reference evidence="1" key="2">
    <citation type="journal article" date="2015" name="Data Brief">
        <title>Shoot transcriptome of the giant reed, Arundo donax.</title>
        <authorList>
            <person name="Barrero R.A."/>
            <person name="Guerrero F.D."/>
            <person name="Moolhuijzen P."/>
            <person name="Goolsby J.A."/>
            <person name="Tidwell J."/>
            <person name="Bellgard S.E."/>
            <person name="Bellgard M.I."/>
        </authorList>
    </citation>
    <scope>NUCLEOTIDE SEQUENCE</scope>
    <source>
        <tissue evidence="1">Shoot tissue taken approximately 20 cm above the soil surface</tissue>
    </source>
</reference>
<accession>A0A0A9BT15</accession>
<dbReference type="AlphaFoldDB" id="A0A0A9BT15"/>
<reference evidence="1" key="1">
    <citation type="submission" date="2014-09" db="EMBL/GenBank/DDBJ databases">
        <authorList>
            <person name="Magalhaes I.L.F."/>
            <person name="Oliveira U."/>
            <person name="Santos F.R."/>
            <person name="Vidigal T.H.D.A."/>
            <person name="Brescovit A.D."/>
            <person name="Santos A.J."/>
        </authorList>
    </citation>
    <scope>NUCLEOTIDE SEQUENCE</scope>
    <source>
        <tissue evidence="1">Shoot tissue taken approximately 20 cm above the soil surface</tissue>
    </source>
</reference>
<protein>
    <submittedName>
        <fullName evidence="1">Uncharacterized protein</fullName>
    </submittedName>
</protein>
<organism evidence="1">
    <name type="scientific">Arundo donax</name>
    <name type="common">Giant reed</name>
    <name type="synonym">Donax arundinaceus</name>
    <dbReference type="NCBI Taxonomy" id="35708"/>
    <lineage>
        <taxon>Eukaryota</taxon>
        <taxon>Viridiplantae</taxon>
        <taxon>Streptophyta</taxon>
        <taxon>Embryophyta</taxon>
        <taxon>Tracheophyta</taxon>
        <taxon>Spermatophyta</taxon>
        <taxon>Magnoliopsida</taxon>
        <taxon>Liliopsida</taxon>
        <taxon>Poales</taxon>
        <taxon>Poaceae</taxon>
        <taxon>PACMAD clade</taxon>
        <taxon>Arundinoideae</taxon>
        <taxon>Arundineae</taxon>
        <taxon>Arundo</taxon>
    </lineage>
</organism>
<dbReference type="EMBL" id="GBRH01235478">
    <property type="protein sequence ID" value="JAD62417.1"/>
    <property type="molecule type" value="Transcribed_RNA"/>
</dbReference>
<proteinExistence type="predicted"/>